<gene>
    <name evidence="1" type="ORF">GMST_28250</name>
</gene>
<keyword evidence="2" id="KW-1185">Reference proteome</keyword>
<evidence type="ECO:0000313" key="2">
    <source>
        <dbReference type="Proteomes" id="UP000556026"/>
    </source>
</evidence>
<evidence type="ECO:0000313" key="1">
    <source>
        <dbReference type="EMBL" id="GFO60500.1"/>
    </source>
</evidence>
<name>A0A6V8MKH3_9BACT</name>
<organism evidence="1 2">
    <name type="scientific">Geomonas silvestris</name>
    <dbReference type="NCBI Taxonomy" id="2740184"/>
    <lineage>
        <taxon>Bacteria</taxon>
        <taxon>Pseudomonadati</taxon>
        <taxon>Thermodesulfobacteriota</taxon>
        <taxon>Desulfuromonadia</taxon>
        <taxon>Geobacterales</taxon>
        <taxon>Geobacteraceae</taxon>
        <taxon>Geomonas</taxon>
    </lineage>
</organism>
<dbReference type="Proteomes" id="UP000556026">
    <property type="component" value="Unassembled WGS sequence"/>
</dbReference>
<protein>
    <submittedName>
        <fullName evidence="1">Uncharacterized protein</fullName>
    </submittedName>
</protein>
<accession>A0A6V8MKH3</accession>
<dbReference type="EMBL" id="BLXX01000009">
    <property type="protein sequence ID" value="GFO60500.1"/>
    <property type="molecule type" value="Genomic_DNA"/>
</dbReference>
<proteinExistence type="predicted"/>
<comment type="caution">
    <text evidence="1">The sequence shown here is derived from an EMBL/GenBank/DDBJ whole genome shotgun (WGS) entry which is preliminary data.</text>
</comment>
<dbReference type="RefSeq" id="WP_183355323.1">
    <property type="nucleotide sequence ID" value="NZ_BLXX01000009.1"/>
</dbReference>
<reference evidence="2" key="1">
    <citation type="submission" date="2020-06" db="EMBL/GenBank/DDBJ databases">
        <title>Draft genomic sequence of Geomonas sp. Red330.</title>
        <authorList>
            <person name="Itoh H."/>
            <person name="Zhenxing X."/>
            <person name="Ushijima N."/>
            <person name="Masuda Y."/>
            <person name="Shiratori Y."/>
            <person name="Senoo K."/>
        </authorList>
    </citation>
    <scope>NUCLEOTIDE SEQUENCE [LARGE SCALE GENOMIC DNA]</scope>
    <source>
        <strain evidence="2">Red330</strain>
    </source>
</reference>
<sequence>MRDSLAILLAAAGISVLAWAFWHFAGGRGVDILTSFLLLILTADNIRLRRCLRNKTIVAAGSAQIQNDSRSG</sequence>
<dbReference type="AlphaFoldDB" id="A0A6V8MKH3"/>